<keyword evidence="1" id="KW-1133">Transmembrane helix</keyword>
<dbReference type="PATRIC" id="fig|926566.3.peg.4176"/>
<dbReference type="eggNOG" id="ENOG5032QYK">
    <property type="taxonomic scope" value="Bacteria"/>
</dbReference>
<dbReference type="RefSeq" id="WP_014787688.1">
    <property type="nucleotide sequence ID" value="NC_018014.1"/>
</dbReference>
<evidence type="ECO:0000313" key="2">
    <source>
        <dbReference type="EMBL" id="AFL90428.1"/>
    </source>
</evidence>
<feature type="transmembrane region" description="Helical" evidence="1">
    <location>
        <begin position="7"/>
        <end position="25"/>
    </location>
</feature>
<accession>I3ZMG0</accession>
<evidence type="ECO:0000313" key="3">
    <source>
        <dbReference type="Proteomes" id="UP000006056"/>
    </source>
</evidence>
<feature type="transmembrane region" description="Helical" evidence="1">
    <location>
        <begin position="96"/>
        <end position="114"/>
    </location>
</feature>
<feature type="transmembrane region" description="Helical" evidence="1">
    <location>
        <begin position="37"/>
        <end position="57"/>
    </location>
</feature>
<keyword evidence="3" id="KW-1185">Reference proteome</keyword>
<dbReference type="OrthoDB" id="122849at2"/>
<dbReference type="EMBL" id="CP003379">
    <property type="protein sequence ID" value="AFL90428.1"/>
    <property type="molecule type" value="Genomic_DNA"/>
</dbReference>
<protein>
    <recommendedName>
        <fullName evidence="4">DoxX protein</fullName>
    </recommendedName>
</protein>
<name>I3ZMG0_TERRK</name>
<dbReference type="AlphaFoldDB" id="I3ZMG0"/>
<organism evidence="2 3">
    <name type="scientific">Terriglobus roseus (strain DSM 18391 / NRRL B-41598 / KBS 63)</name>
    <dbReference type="NCBI Taxonomy" id="926566"/>
    <lineage>
        <taxon>Bacteria</taxon>
        <taxon>Pseudomonadati</taxon>
        <taxon>Acidobacteriota</taxon>
        <taxon>Terriglobia</taxon>
        <taxon>Terriglobales</taxon>
        <taxon>Acidobacteriaceae</taxon>
        <taxon>Terriglobus</taxon>
    </lineage>
</organism>
<gene>
    <name evidence="2" type="ordered locus">Terro_4223</name>
</gene>
<reference evidence="2 3" key="1">
    <citation type="submission" date="2012-06" db="EMBL/GenBank/DDBJ databases">
        <title>Complete genome of Terriglobus roseus DSM 18391.</title>
        <authorList>
            <consortium name="US DOE Joint Genome Institute (JGI-PGF)"/>
            <person name="Lucas S."/>
            <person name="Copeland A."/>
            <person name="Lapidus A."/>
            <person name="Glavina del Rio T."/>
            <person name="Dalin E."/>
            <person name="Tice H."/>
            <person name="Bruce D."/>
            <person name="Goodwin L."/>
            <person name="Pitluck S."/>
            <person name="Peters L."/>
            <person name="Mikhailova N."/>
            <person name="Munk A.C.C."/>
            <person name="Kyrpides N."/>
            <person name="Mavromatis K."/>
            <person name="Ivanova N."/>
            <person name="Brettin T."/>
            <person name="Detter J.C."/>
            <person name="Han C."/>
            <person name="Larimer F."/>
            <person name="Land M."/>
            <person name="Hauser L."/>
            <person name="Markowitz V."/>
            <person name="Cheng J.-F."/>
            <person name="Hugenholtz P."/>
            <person name="Woyke T."/>
            <person name="Wu D."/>
            <person name="Brambilla E."/>
            <person name="Klenk H.-P."/>
            <person name="Eisen J.A."/>
        </authorList>
    </citation>
    <scope>NUCLEOTIDE SEQUENCE [LARGE SCALE GENOMIC DNA]</scope>
    <source>
        <strain evidence="3">DSM 18391 / NRRL B-41598 / KBS 63</strain>
    </source>
</reference>
<evidence type="ECO:0008006" key="4">
    <source>
        <dbReference type="Google" id="ProtNLM"/>
    </source>
</evidence>
<dbReference type="STRING" id="926566.Terro_4223"/>
<sequence length="129" mass="14291">MKIAAMIARYLLGLMFTVFGLNGFLNFIKQPPPANPLAIQFFTAVAGSHYAYMFFALQLIAGLMLLSGYFVPLALTILAAEIINILTFHVTMNPEGIAPGLLALVLWLLVFVQYRRSFDPLLQAKPETL</sequence>
<dbReference type="HOGENOM" id="CLU_148050_0_0_0"/>
<keyword evidence="1" id="KW-0472">Membrane</keyword>
<evidence type="ECO:0000256" key="1">
    <source>
        <dbReference type="SAM" id="Phobius"/>
    </source>
</evidence>
<feature type="transmembrane region" description="Helical" evidence="1">
    <location>
        <begin position="69"/>
        <end position="90"/>
    </location>
</feature>
<dbReference type="Proteomes" id="UP000006056">
    <property type="component" value="Chromosome"/>
</dbReference>
<proteinExistence type="predicted"/>
<dbReference type="KEGG" id="trs:Terro_4223"/>
<keyword evidence="1" id="KW-0812">Transmembrane</keyword>